<reference evidence="5" key="1">
    <citation type="submission" date="2022-10" db="EMBL/GenBank/DDBJ databases">
        <title>The WGS of Solirubrobacter phytolaccae KCTC 29190.</title>
        <authorList>
            <person name="Jiang Z."/>
        </authorList>
    </citation>
    <scope>NUCLEOTIDE SEQUENCE</scope>
    <source>
        <strain evidence="5">KCTC 29190</strain>
    </source>
</reference>
<dbReference type="Gene3D" id="3.50.30.30">
    <property type="match status" value="1"/>
</dbReference>
<evidence type="ECO:0000313" key="5">
    <source>
        <dbReference type="EMBL" id="MDA0181900.1"/>
    </source>
</evidence>
<evidence type="ECO:0000313" key="6">
    <source>
        <dbReference type="Proteomes" id="UP001147653"/>
    </source>
</evidence>
<proteinExistence type="predicted"/>
<dbReference type="Proteomes" id="UP001147653">
    <property type="component" value="Unassembled WGS sequence"/>
</dbReference>
<dbReference type="Gene3D" id="3.40.630.10">
    <property type="entry name" value="Zn peptidases"/>
    <property type="match status" value="1"/>
</dbReference>
<dbReference type="InterPro" id="IPR045175">
    <property type="entry name" value="M28_fam"/>
</dbReference>
<accession>A0A9X3N8E7</accession>
<evidence type="ECO:0000256" key="1">
    <source>
        <dbReference type="SAM" id="MobiDB-lite"/>
    </source>
</evidence>
<dbReference type="RefSeq" id="WP_270026255.1">
    <property type="nucleotide sequence ID" value="NZ_JAPDDP010000028.1"/>
</dbReference>
<dbReference type="PANTHER" id="PTHR12147:SF26">
    <property type="entry name" value="PEPTIDASE M28 DOMAIN-CONTAINING PROTEIN"/>
    <property type="match status" value="1"/>
</dbReference>
<evidence type="ECO:0000259" key="3">
    <source>
        <dbReference type="Pfam" id="PF02225"/>
    </source>
</evidence>
<dbReference type="Pfam" id="PF04389">
    <property type="entry name" value="Peptidase_M28"/>
    <property type="match status" value="1"/>
</dbReference>
<dbReference type="EMBL" id="JAPDDP010000028">
    <property type="protein sequence ID" value="MDA0181900.1"/>
    <property type="molecule type" value="Genomic_DNA"/>
</dbReference>
<feature type="region of interest" description="Disordered" evidence="1">
    <location>
        <begin position="380"/>
        <end position="399"/>
    </location>
</feature>
<dbReference type="AlphaFoldDB" id="A0A9X3N8E7"/>
<feature type="signal peptide" evidence="2">
    <location>
        <begin position="1"/>
        <end position="25"/>
    </location>
</feature>
<protein>
    <submittedName>
        <fullName evidence="5">M28 family peptidase</fullName>
    </submittedName>
</protein>
<feature type="domain" description="PA" evidence="3">
    <location>
        <begin position="166"/>
        <end position="246"/>
    </location>
</feature>
<keyword evidence="2" id="KW-0732">Signal</keyword>
<dbReference type="InterPro" id="IPR046450">
    <property type="entry name" value="PA_dom_sf"/>
</dbReference>
<dbReference type="InterPro" id="IPR003137">
    <property type="entry name" value="PA_domain"/>
</dbReference>
<dbReference type="SUPFAM" id="SSF53187">
    <property type="entry name" value="Zn-dependent exopeptidases"/>
    <property type="match status" value="1"/>
</dbReference>
<evidence type="ECO:0000256" key="2">
    <source>
        <dbReference type="SAM" id="SignalP"/>
    </source>
</evidence>
<dbReference type="Pfam" id="PF02225">
    <property type="entry name" value="PA"/>
    <property type="match status" value="1"/>
</dbReference>
<dbReference type="SUPFAM" id="SSF52025">
    <property type="entry name" value="PA domain"/>
    <property type="match status" value="1"/>
</dbReference>
<feature type="region of interest" description="Disordered" evidence="1">
    <location>
        <begin position="536"/>
        <end position="563"/>
    </location>
</feature>
<name>A0A9X3N8E7_9ACTN</name>
<dbReference type="GO" id="GO:0008235">
    <property type="term" value="F:metalloexopeptidase activity"/>
    <property type="evidence" value="ECO:0007669"/>
    <property type="project" value="InterPro"/>
</dbReference>
<feature type="chain" id="PRO_5040940130" evidence="2">
    <location>
        <begin position="26"/>
        <end position="563"/>
    </location>
</feature>
<keyword evidence="6" id="KW-1185">Reference proteome</keyword>
<gene>
    <name evidence="5" type="ORF">OJ997_16475</name>
</gene>
<dbReference type="InterPro" id="IPR007484">
    <property type="entry name" value="Peptidase_M28"/>
</dbReference>
<dbReference type="GO" id="GO:0006508">
    <property type="term" value="P:proteolysis"/>
    <property type="evidence" value="ECO:0007669"/>
    <property type="project" value="InterPro"/>
</dbReference>
<feature type="domain" description="Peptidase M28" evidence="4">
    <location>
        <begin position="274"/>
        <end position="478"/>
    </location>
</feature>
<organism evidence="5 6">
    <name type="scientific">Solirubrobacter phytolaccae</name>
    <dbReference type="NCBI Taxonomy" id="1404360"/>
    <lineage>
        <taxon>Bacteria</taxon>
        <taxon>Bacillati</taxon>
        <taxon>Actinomycetota</taxon>
        <taxon>Thermoleophilia</taxon>
        <taxon>Solirubrobacterales</taxon>
        <taxon>Solirubrobacteraceae</taxon>
        <taxon>Solirubrobacter</taxon>
    </lineage>
</organism>
<dbReference type="PANTHER" id="PTHR12147">
    <property type="entry name" value="METALLOPEPTIDASE M28 FAMILY MEMBER"/>
    <property type="match status" value="1"/>
</dbReference>
<dbReference type="CDD" id="cd00538">
    <property type="entry name" value="PA"/>
    <property type="match status" value="1"/>
</dbReference>
<feature type="compositionally biased region" description="Basic residues" evidence="1">
    <location>
        <begin position="540"/>
        <end position="563"/>
    </location>
</feature>
<sequence>MSRSRLALAVACAATFALVPATASATGGGITPRDYGAKRFVEGVSVPNIKEHLTALQRIATLNDDTREVFSPGYQESLDYVVSTLREAGYRPQVTQFNYPTWGESQPAVLNQVKPTPKVYRPGTAEQSDLPTSDFITMANSPTTVLTNAPVFPVGGILDPPTGGSVSGCAAADYTGVSGKIALVQRGTCAFVEKWQLAQAAGATGVIIYNEGNTPERQNPIFVDNQPDPPATIAAVISSYALGNELLQAYKAGQNPTVDFKVYGTFTDRFLPQVIAETRGGDANHVVVAGAHLDSVPEGPGINDDGSGTSALLAMAQELANGRYDLRNKVRFMWFGAEENGLVGSSYYARTLSQKEADKIDVMLDYDMLASANYIRGVYDGDGDDTEGGSEASESPDSGKVEAVFEDWFRSQGQPVVKGPFDGRSDYVGFTLRGIPSGGIYAGAEGVKTPDEERIFGGSAGSWYDPCYHQICDNLSTVFTGVMPLSAEGLAPEGSDADKRAARRKMSGGALKSLKELSAAASYAVYYFGASKDAFGTKPGGHKPPKWPRRGPRWHGHNHRVGR</sequence>
<evidence type="ECO:0000259" key="4">
    <source>
        <dbReference type="Pfam" id="PF04389"/>
    </source>
</evidence>
<comment type="caution">
    <text evidence="5">The sequence shown here is derived from an EMBL/GenBank/DDBJ whole genome shotgun (WGS) entry which is preliminary data.</text>
</comment>